<evidence type="ECO:0000256" key="1">
    <source>
        <dbReference type="ARBA" id="ARBA00023015"/>
    </source>
</evidence>
<dbReference type="Pfam" id="PF12833">
    <property type="entry name" value="HTH_18"/>
    <property type="match status" value="1"/>
</dbReference>
<dbReference type="InterPro" id="IPR050204">
    <property type="entry name" value="AraC_XylS_family_regulators"/>
</dbReference>
<evidence type="ECO:0000259" key="4">
    <source>
        <dbReference type="PROSITE" id="PS01124"/>
    </source>
</evidence>
<proteinExistence type="predicted"/>
<keyword evidence="3" id="KW-0804">Transcription</keyword>
<dbReference type="KEGG" id="hfl:PUV54_04135"/>
<evidence type="ECO:0000256" key="2">
    <source>
        <dbReference type="ARBA" id="ARBA00023125"/>
    </source>
</evidence>
<protein>
    <submittedName>
        <fullName evidence="5">Helix-turn-helix domain-containing protein</fullName>
    </submittedName>
</protein>
<dbReference type="AlphaFoldDB" id="A0AAF0CFD9"/>
<dbReference type="GO" id="GO:0043565">
    <property type="term" value="F:sequence-specific DNA binding"/>
    <property type="evidence" value="ECO:0007669"/>
    <property type="project" value="InterPro"/>
</dbReference>
<name>A0AAF0CFD9_9PROT</name>
<accession>A0AAF0CFD9</accession>
<dbReference type="PANTHER" id="PTHR46796">
    <property type="entry name" value="HTH-TYPE TRANSCRIPTIONAL ACTIVATOR RHAS-RELATED"/>
    <property type="match status" value="1"/>
</dbReference>
<evidence type="ECO:0000313" key="6">
    <source>
        <dbReference type="Proteomes" id="UP001214043"/>
    </source>
</evidence>
<dbReference type="PROSITE" id="PS01124">
    <property type="entry name" value="HTH_ARAC_FAMILY_2"/>
    <property type="match status" value="1"/>
</dbReference>
<organism evidence="5 6">
    <name type="scientific">Hyphococcus flavus</name>
    <dbReference type="NCBI Taxonomy" id="1866326"/>
    <lineage>
        <taxon>Bacteria</taxon>
        <taxon>Pseudomonadati</taxon>
        <taxon>Pseudomonadota</taxon>
        <taxon>Alphaproteobacteria</taxon>
        <taxon>Parvularculales</taxon>
        <taxon>Parvularculaceae</taxon>
        <taxon>Hyphococcus</taxon>
    </lineage>
</organism>
<dbReference type="Gene3D" id="1.10.10.60">
    <property type="entry name" value="Homeodomain-like"/>
    <property type="match status" value="1"/>
</dbReference>
<evidence type="ECO:0000313" key="5">
    <source>
        <dbReference type="EMBL" id="WDI32381.1"/>
    </source>
</evidence>
<dbReference type="Proteomes" id="UP001214043">
    <property type="component" value="Chromosome"/>
</dbReference>
<dbReference type="SMART" id="SM00342">
    <property type="entry name" value="HTH_ARAC"/>
    <property type="match status" value="1"/>
</dbReference>
<dbReference type="InterPro" id="IPR018060">
    <property type="entry name" value="HTH_AraC"/>
</dbReference>
<evidence type="ECO:0000256" key="3">
    <source>
        <dbReference type="ARBA" id="ARBA00023163"/>
    </source>
</evidence>
<gene>
    <name evidence="5" type="ORF">PUV54_04135</name>
</gene>
<feature type="domain" description="HTH araC/xylS-type" evidence="4">
    <location>
        <begin position="172"/>
        <end position="270"/>
    </location>
</feature>
<dbReference type="EMBL" id="CP118166">
    <property type="protein sequence ID" value="WDI32381.1"/>
    <property type="molecule type" value="Genomic_DNA"/>
</dbReference>
<dbReference type="GO" id="GO:0003700">
    <property type="term" value="F:DNA-binding transcription factor activity"/>
    <property type="evidence" value="ECO:0007669"/>
    <property type="project" value="InterPro"/>
</dbReference>
<sequence length="286" mass="31540">MVRDSSTHLDQGRPYHVLGQYLAWRLAASPSLPVDLAWISIADANSPASHKLLPHGEPSIAIRRRRTVTNALESVELVVCGPYYKTGQYTPEAREELIAFRLKPEFSAAVFNIAPQDYGGLSTTNAPLELMPFFANALKCAEFAEASDVLIAVKSDILNLAASRKIPTGPEAATAEWMRQSEGKIMFRDIASKLDVSERNLRRRFIDHVGCRPKTYARYLKITAAALAAEKMAKPDWAAVAADAGFHDQPHMINSFQAEIGMTPKAFHAERRTLVSQTPLSGFCNT</sequence>
<reference evidence="5" key="1">
    <citation type="submission" date="2023-02" db="EMBL/GenBank/DDBJ databases">
        <title>Genome sequence of Hyphococcus flavus.</title>
        <authorList>
            <person name="Rong J.-C."/>
            <person name="Zhao Q."/>
            <person name="Yi M."/>
            <person name="Wu J.-Y."/>
        </authorList>
    </citation>
    <scope>NUCLEOTIDE SEQUENCE</scope>
    <source>
        <strain evidence="5">MCCC 1K03223</strain>
    </source>
</reference>
<dbReference type="PANTHER" id="PTHR46796:SF15">
    <property type="entry name" value="BLL1074 PROTEIN"/>
    <property type="match status" value="1"/>
</dbReference>
<keyword evidence="2" id="KW-0238">DNA-binding</keyword>
<keyword evidence="1" id="KW-0805">Transcription regulation</keyword>
<dbReference type="RefSeq" id="WP_274494302.1">
    <property type="nucleotide sequence ID" value="NZ_CP118166.1"/>
</dbReference>
<keyword evidence="6" id="KW-1185">Reference proteome</keyword>